<dbReference type="VEuPathDB" id="CryptoDB:Cvel_10111"/>
<dbReference type="PROSITE" id="PS00107">
    <property type="entry name" value="PROTEIN_KINASE_ATP"/>
    <property type="match status" value="1"/>
</dbReference>
<feature type="region of interest" description="Disordered" evidence="2">
    <location>
        <begin position="287"/>
        <end position="349"/>
    </location>
</feature>
<sequence>MRETHAEELLFVEQTEGMEIGREGRERRLQGANRVACQWKDDEAARIRVTGAHTDFKGEGQEAARSSSLRKGGVGYTGTGFGGRGHEGRWNWIAGRWRSARKTYESRYLGSDKQSLTAYRDICQAAGTYRWEHAVGQLLPDPILVAFGPPRCPQTRSSADPQTLPARSSRAPSPPLPMPQILRAWTPNVAHQILRRPPPTLSTMQIFRRSLHVVSQIVRRHRRPFSYVARQIFRSPRAPHLFRRLHSDPFHRAVHLFRRLHSDPFHRAAHLFRRLHSDPFHPVAQTLSRPAHSAAFSRSPHGPLGDPGTRLRDPAAQTLPRSPHPAAPTLPRSPHSAAPTLPRSPHSAAQTLSRLLHPAAQIFGGPFRPQTRIFGRPFQPQARIFGKPFPDPPNLPHRPFSDPPTLPHRSLRDAFDTRHEYLGSPSQTPPTCRNDPSQIPPPRRADPLRPAAHTLSRPTHSDARILPNRYAPATHQSVPGSEWKQGEASELKEREGSVPCSEWRRSEALELKEREGPVPFSEWKQDEVFELKENGTVRGCQSTWETTPLHGNGEDSASQRGGVCTGAKTQSGGGKAGANDGNLRVVGNPRGAHGRPGRGGPGRGLFGGAGGWRRGVEPATLPQGLEQHLGGHDGCATKLASELQNAVTLLRRCRGGEPLNEGVDPGVAAEWALSNKTKNRLVHAYNGNTSMEEFLGKLSDETRKNLQEAKMTSAEQFLLTDDDIGELIQSVQIPLHERGIVRKFAQEQRQRQQPGGVQEPSPSDLKDLLLEFRMLRLEVNKEHRELSGTDGAKGKHLRDYPGAKGIKSTDGPPVLQKNPTLLEAGKYPPTVREAHLNASLTPHFTRIFERSGLVLVNSEVNPWLQQPYGSSHDKMKPDFFVLPLGFWTGVEVSDSEAQQVVRHRRAELQQEHKDLCFRSGIPADWRLRDALFILEGKVEIKDEHYSKMKTCFDCLRDGFSGTHVVRGMLYDAEKFALFAYCGGSAFSEHESGKWTDPGSEAALRDFFCADAQRIPWAHWLEELRKKSKVIYVKHGFLGMGSHGRVLKVKESRNNTWVAMKVVVGGSESRSLRWEFERLCSLPKTAENFFVRPLSEAEGGFLYVGDWEAAAMLLPLGSTPPRLSVTGNPLKEPVKQELLRLLWQLHCCGVTHGDARVKNVIELGGVLRFVDFSTASMCVETEIQSDVVQLVDSFGMEESGKWSKRPSVQEALKEYGKALTCSGFINEDSEVEERKSRSEVAFENVLHLVQSCP</sequence>
<evidence type="ECO:0000313" key="3">
    <source>
        <dbReference type="EMBL" id="CEM50674.1"/>
    </source>
</evidence>
<dbReference type="GO" id="GO:0005524">
    <property type="term" value="F:ATP binding"/>
    <property type="evidence" value="ECO:0007669"/>
    <property type="project" value="UniProtKB-UniRule"/>
</dbReference>
<accession>A0A0G4I1B4</accession>
<proteinExistence type="predicted"/>
<feature type="compositionally biased region" description="Gly residues" evidence="2">
    <location>
        <begin position="597"/>
        <end position="613"/>
    </location>
</feature>
<feature type="compositionally biased region" description="Basic and acidic residues" evidence="2">
    <location>
        <begin position="484"/>
        <end position="496"/>
    </location>
</feature>
<feature type="compositionally biased region" description="Polar residues" evidence="2">
    <location>
        <begin position="424"/>
        <end position="437"/>
    </location>
</feature>
<feature type="region of interest" description="Disordered" evidence="2">
    <location>
        <begin position="383"/>
        <end position="496"/>
    </location>
</feature>
<feature type="region of interest" description="Disordered" evidence="2">
    <location>
        <begin position="56"/>
        <end position="80"/>
    </location>
</feature>
<feature type="region of interest" description="Disordered" evidence="2">
    <location>
        <begin position="150"/>
        <end position="176"/>
    </location>
</feature>
<protein>
    <recommendedName>
        <fullName evidence="4">Protein kinase domain-containing protein</fullName>
    </recommendedName>
</protein>
<reference evidence="3" key="1">
    <citation type="submission" date="2014-11" db="EMBL/GenBank/DDBJ databases">
        <authorList>
            <person name="Otto D Thomas"/>
            <person name="Naeem Raeece"/>
        </authorList>
    </citation>
    <scope>NUCLEOTIDE SEQUENCE</scope>
</reference>
<dbReference type="AlphaFoldDB" id="A0A0G4I1B4"/>
<feature type="compositionally biased region" description="Basic and acidic residues" evidence="2">
    <location>
        <begin position="410"/>
        <end position="421"/>
    </location>
</feature>
<organism evidence="3">
    <name type="scientific">Chromera velia CCMP2878</name>
    <dbReference type="NCBI Taxonomy" id="1169474"/>
    <lineage>
        <taxon>Eukaryota</taxon>
        <taxon>Sar</taxon>
        <taxon>Alveolata</taxon>
        <taxon>Colpodellida</taxon>
        <taxon>Chromeraceae</taxon>
        <taxon>Chromera</taxon>
    </lineage>
</organism>
<gene>
    <name evidence="3" type="ORF">Cvel_10111</name>
</gene>
<feature type="binding site" evidence="1">
    <location>
        <position position="1060"/>
    </location>
    <ligand>
        <name>ATP</name>
        <dbReference type="ChEBI" id="CHEBI:30616"/>
    </ligand>
</feature>
<dbReference type="EMBL" id="CDMZ01004720">
    <property type="protein sequence ID" value="CEM50674.1"/>
    <property type="molecule type" value="Genomic_DNA"/>
</dbReference>
<evidence type="ECO:0000256" key="2">
    <source>
        <dbReference type="SAM" id="MobiDB-lite"/>
    </source>
</evidence>
<dbReference type="SUPFAM" id="SSF56112">
    <property type="entry name" value="Protein kinase-like (PK-like)"/>
    <property type="match status" value="1"/>
</dbReference>
<name>A0A0G4I1B4_9ALVE</name>
<dbReference type="InterPro" id="IPR011009">
    <property type="entry name" value="Kinase-like_dom_sf"/>
</dbReference>
<dbReference type="InterPro" id="IPR017441">
    <property type="entry name" value="Protein_kinase_ATP_BS"/>
</dbReference>
<feature type="region of interest" description="Disordered" evidence="2">
    <location>
        <begin position="542"/>
        <end position="617"/>
    </location>
</feature>
<evidence type="ECO:0000256" key="1">
    <source>
        <dbReference type="PROSITE-ProRule" id="PRU10141"/>
    </source>
</evidence>
<feature type="compositionally biased region" description="Pro residues" evidence="2">
    <location>
        <begin position="389"/>
        <end position="406"/>
    </location>
</feature>
<keyword evidence="1" id="KW-0547">Nucleotide-binding</keyword>
<evidence type="ECO:0008006" key="4">
    <source>
        <dbReference type="Google" id="ProtNLM"/>
    </source>
</evidence>
<keyword evidence="1" id="KW-0067">ATP-binding</keyword>